<sequence>MKIRGAVLEEMGLARPYAQSQPLKIVELDLAGPGPTELLVRMDAAGVCHSDLSVVEGNRPRPVPMLLGHEACGTVMEVGSDVKGFDIGDQVVMSFLPRCGECQACQTDGKLPCSVGSKANNDGVMMSGEISLERDGEKIYHHLGVSAFATHAVVDYRSAVVVDRRVPPEIAAVLGCAVLTGGGAVLNAAKPSPEETIMVVGLGGVGMAALITALAQDVKEVIAVDSLPSKLERAKELGAHRVYTPQEVAEQGITADKVIEAAGHVRAFETAYNAIGFGGTLVTVGLPPAHATSEIAPLNLTAAARTVIGSYLGSAVPARDIPEYADLYLEGKLPVGELISSTIRFEDINEAMDELADGNAIRQVIVFDRQGE</sequence>
<keyword evidence="9" id="KW-1185">Reference proteome</keyword>
<dbReference type="InterPro" id="IPR013149">
    <property type="entry name" value="ADH-like_C"/>
</dbReference>
<evidence type="ECO:0000256" key="1">
    <source>
        <dbReference type="ARBA" id="ARBA00008072"/>
    </source>
</evidence>
<dbReference type="PANTHER" id="PTHR43880:SF12">
    <property type="entry name" value="ALCOHOL DEHYDROGENASE CLASS-3"/>
    <property type="match status" value="1"/>
</dbReference>
<dbReference type="PANTHER" id="PTHR43880">
    <property type="entry name" value="ALCOHOL DEHYDROGENASE"/>
    <property type="match status" value="1"/>
</dbReference>
<dbReference type="Gene3D" id="3.90.180.10">
    <property type="entry name" value="Medium-chain alcohol dehydrogenases, catalytic domain"/>
    <property type="match status" value="1"/>
</dbReference>
<dbReference type="PROSITE" id="PS00059">
    <property type="entry name" value="ADH_ZINC"/>
    <property type="match status" value="1"/>
</dbReference>
<keyword evidence="5" id="KW-0520">NAD</keyword>
<dbReference type="InterPro" id="IPR002328">
    <property type="entry name" value="ADH_Zn_CS"/>
</dbReference>
<keyword evidence="2 6" id="KW-0479">Metal-binding</keyword>
<dbReference type="InterPro" id="IPR013154">
    <property type="entry name" value="ADH-like_N"/>
</dbReference>
<dbReference type="SUPFAM" id="SSF50129">
    <property type="entry name" value="GroES-like"/>
    <property type="match status" value="2"/>
</dbReference>
<dbReference type="SMART" id="SM00829">
    <property type="entry name" value="PKS_ER"/>
    <property type="match status" value="1"/>
</dbReference>
<dbReference type="Pfam" id="PF00107">
    <property type="entry name" value="ADH_zinc_N"/>
    <property type="match status" value="1"/>
</dbReference>
<organism evidence="8 9">
    <name type="scientific">Flaviflexus equikiangi</name>
    <dbReference type="NCBI Taxonomy" id="2758573"/>
    <lineage>
        <taxon>Bacteria</taxon>
        <taxon>Bacillati</taxon>
        <taxon>Actinomycetota</taxon>
        <taxon>Actinomycetes</taxon>
        <taxon>Actinomycetales</taxon>
        <taxon>Actinomycetaceae</taxon>
        <taxon>Flaviflexus</taxon>
    </lineage>
</organism>
<keyword evidence="3 6" id="KW-0862">Zinc</keyword>
<keyword evidence="4" id="KW-0560">Oxidoreductase</keyword>
<evidence type="ECO:0000313" key="8">
    <source>
        <dbReference type="EMBL" id="MBM9432520.1"/>
    </source>
</evidence>
<evidence type="ECO:0000256" key="2">
    <source>
        <dbReference type="ARBA" id="ARBA00022723"/>
    </source>
</evidence>
<dbReference type="SUPFAM" id="SSF51735">
    <property type="entry name" value="NAD(P)-binding Rossmann-fold domains"/>
    <property type="match status" value="1"/>
</dbReference>
<dbReference type="InterPro" id="IPR011032">
    <property type="entry name" value="GroES-like_sf"/>
</dbReference>
<dbReference type="Proteomes" id="UP000705983">
    <property type="component" value="Unassembled WGS sequence"/>
</dbReference>
<evidence type="ECO:0000256" key="4">
    <source>
        <dbReference type="ARBA" id="ARBA00023002"/>
    </source>
</evidence>
<evidence type="ECO:0000256" key="3">
    <source>
        <dbReference type="ARBA" id="ARBA00022833"/>
    </source>
</evidence>
<accession>A0ABS2TCY3</accession>
<evidence type="ECO:0000259" key="7">
    <source>
        <dbReference type="SMART" id="SM00829"/>
    </source>
</evidence>
<comment type="similarity">
    <text evidence="1 6">Belongs to the zinc-containing alcohol dehydrogenase family.</text>
</comment>
<protein>
    <submittedName>
        <fullName evidence="8">Alcohol dehydrogenase catalytic domain-containing protein</fullName>
    </submittedName>
</protein>
<name>A0ABS2TCY3_9ACTO</name>
<dbReference type="Pfam" id="PF08240">
    <property type="entry name" value="ADH_N"/>
    <property type="match status" value="1"/>
</dbReference>
<dbReference type="InterPro" id="IPR036291">
    <property type="entry name" value="NAD(P)-bd_dom_sf"/>
</dbReference>
<evidence type="ECO:0000256" key="6">
    <source>
        <dbReference type="RuleBase" id="RU361277"/>
    </source>
</evidence>
<dbReference type="RefSeq" id="WP_187996040.1">
    <property type="nucleotide sequence ID" value="NZ_JACEXG010000001.1"/>
</dbReference>
<dbReference type="InterPro" id="IPR020843">
    <property type="entry name" value="ER"/>
</dbReference>
<evidence type="ECO:0000313" key="9">
    <source>
        <dbReference type="Proteomes" id="UP000705983"/>
    </source>
</evidence>
<reference evidence="9" key="1">
    <citation type="submission" date="2021-02" db="EMBL/GenBank/DDBJ databases">
        <title>Leucobacter sp. CX169.</title>
        <authorList>
            <person name="Cheng Y."/>
        </authorList>
    </citation>
    <scope>NUCLEOTIDE SEQUENCE [LARGE SCALE GENOMIC DNA]</scope>
    <source>
        <strain evidence="9">JY899</strain>
    </source>
</reference>
<comment type="caution">
    <text evidence="8">The sequence shown here is derived from an EMBL/GenBank/DDBJ whole genome shotgun (WGS) entry which is preliminary data.</text>
</comment>
<proteinExistence type="inferred from homology"/>
<dbReference type="Gene3D" id="3.40.50.720">
    <property type="entry name" value="NAD(P)-binding Rossmann-like Domain"/>
    <property type="match status" value="1"/>
</dbReference>
<evidence type="ECO:0000256" key="5">
    <source>
        <dbReference type="ARBA" id="ARBA00023027"/>
    </source>
</evidence>
<gene>
    <name evidence="8" type="ORF">JVW63_02215</name>
</gene>
<comment type="cofactor">
    <cofactor evidence="6">
        <name>Zn(2+)</name>
        <dbReference type="ChEBI" id="CHEBI:29105"/>
    </cofactor>
</comment>
<dbReference type="EMBL" id="JAFFJS010000001">
    <property type="protein sequence ID" value="MBM9432520.1"/>
    <property type="molecule type" value="Genomic_DNA"/>
</dbReference>
<feature type="domain" description="Enoyl reductase (ER)" evidence="7">
    <location>
        <begin position="18"/>
        <end position="366"/>
    </location>
</feature>